<evidence type="ECO:0000313" key="1">
    <source>
        <dbReference type="EMBL" id="SIT44034.1"/>
    </source>
</evidence>
<dbReference type="EMBL" id="CYGX02000046">
    <property type="protein sequence ID" value="SIT44034.1"/>
    <property type="molecule type" value="Genomic_DNA"/>
</dbReference>
<name>A0A1N7S9H6_9BURK</name>
<evidence type="ECO:0000313" key="2">
    <source>
        <dbReference type="Proteomes" id="UP000187012"/>
    </source>
</evidence>
<proteinExistence type="predicted"/>
<dbReference type="AlphaFoldDB" id="A0A1N7S9H6"/>
<dbReference type="Proteomes" id="UP000187012">
    <property type="component" value="Unassembled WGS sequence"/>
</dbReference>
<protein>
    <submittedName>
        <fullName evidence="1">Uncharacterized protein</fullName>
    </submittedName>
</protein>
<sequence length="70" mass="7569">MGDGVPVIDSACAGPRLRKDRWVGSKVMRRANRPANRAAITRPVAGRPGYAVASALPKQAFKVGSCRHRR</sequence>
<dbReference type="STRING" id="1247936.BN2475_460019"/>
<accession>A0A1N7S9H6</accession>
<gene>
    <name evidence="1" type="ORF">BN2475_460019</name>
</gene>
<organism evidence="1 2">
    <name type="scientific">Paraburkholderia ribeironis</name>
    <dbReference type="NCBI Taxonomy" id="1247936"/>
    <lineage>
        <taxon>Bacteria</taxon>
        <taxon>Pseudomonadati</taxon>
        <taxon>Pseudomonadota</taxon>
        <taxon>Betaproteobacteria</taxon>
        <taxon>Burkholderiales</taxon>
        <taxon>Burkholderiaceae</taxon>
        <taxon>Paraburkholderia</taxon>
    </lineage>
</organism>
<keyword evidence="2" id="KW-1185">Reference proteome</keyword>
<reference evidence="1 2" key="1">
    <citation type="submission" date="2016-12" db="EMBL/GenBank/DDBJ databases">
        <authorList>
            <person name="Song W.-J."/>
            <person name="Kurnit D.M."/>
        </authorList>
    </citation>
    <scope>NUCLEOTIDE SEQUENCE [LARGE SCALE GENOMIC DNA]</scope>
    <source>
        <strain evidence="1 2">STM7296</strain>
    </source>
</reference>